<keyword evidence="5 7" id="KW-1133">Transmembrane helix</keyword>
<dbReference type="NCBIfam" id="TIGR00711">
    <property type="entry name" value="efflux_EmrB"/>
    <property type="match status" value="1"/>
</dbReference>
<feature type="transmembrane region" description="Helical" evidence="7">
    <location>
        <begin position="258"/>
        <end position="279"/>
    </location>
</feature>
<feature type="transmembrane region" description="Helical" evidence="7">
    <location>
        <begin position="395"/>
        <end position="414"/>
    </location>
</feature>
<dbReference type="CDD" id="cd17503">
    <property type="entry name" value="MFS_LmrB_MDR_like"/>
    <property type="match status" value="1"/>
</dbReference>
<name>A0ABT8YLK4_9HYPH</name>
<dbReference type="Proteomes" id="UP001174932">
    <property type="component" value="Unassembled WGS sequence"/>
</dbReference>
<organism evidence="9 10">
    <name type="scientific">Rhizobium alvei</name>
    <dbReference type="NCBI Taxonomy" id="1132659"/>
    <lineage>
        <taxon>Bacteria</taxon>
        <taxon>Pseudomonadati</taxon>
        <taxon>Pseudomonadota</taxon>
        <taxon>Alphaproteobacteria</taxon>
        <taxon>Hyphomicrobiales</taxon>
        <taxon>Rhizobiaceae</taxon>
        <taxon>Rhizobium/Agrobacterium group</taxon>
        <taxon>Rhizobium</taxon>
    </lineage>
</organism>
<dbReference type="PROSITE" id="PS50850">
    <property type="entry name" value="MFS"/>
    <property type="match status" value="1"/>
</dbReference>
<comment type="caution">
    <text evidence="9">The sequence shown here is derived from an EMBL/GenBank/DDBJ whole genome shotgun (WGS) entry which is preliminary data.</text>
</comment>
<accession>A0ABT8YLK4</accession>
<feature type="transmembrane region" description="Helical" evidence="7">
    <location>
        <begin position="348"/>
        <end position="374"/>
    </location>
</feature>
<evidence type="ECO:0000256" key="7">
    <source>
        <dbReference type="SAM" id="Phobius"/>
    </source>
</evidence>
<proteinExistence type="predicted"/>
<evidence type="ECO:0000256" key="4">
    <source>
        <dbReference type="ARBA" id="ARBA00022692"/>
    </source>
</evidence>
<keyword evidence="10" id="KW-1185">Reference proteome</keyword>
<evidence type="ECO:0000256" key="3">
    <source>
        <dbReference type="ARBA" id="ARBA00022475"/>
    </source>
</evidence>
<dbReference type="InterPro" id="IPR036259">
    <property type="entry name" value="MFS_trans_sf"/>
</dbReference>
<evidence type="ECO:0000259" key="8">
    <source>
        <dbReference type="PROSITE" id="PS50850"/>
    </source>
</evidence>
<evidence type="ECO:0000313" key="9">
    <source>
        <dbReference type="EMBL" id="MDO6964609.1"/>
    </source>
</evidence>
<evidence type="ECO:0000313" key="10">
    <source>
        <dbReference type="Proteomes" id="UP001174932"/>
    </source>
</evidence>
<evidence type="ECO:0000256" key="1">
    <source>
        <dbReference type="ARBA" id="ARBA00004651"/>
    </source>
</evidence>
<feature type="transmembrane region" description="Helical" evidence="7">
    <location>
        <begin position="324"/>
        <end position="342"/>
    </location>
</feature>
<dbReference type="InterPro" id="IPR011701">
    <property type="entry name" value="MFS"/>
</dbReference>
<dbReference type="PANTHER" id="PTHR42718">
    <property type="entry name" value="MAJOR FACILITATOR SUPERFAMILY MULTIDRUG TRANSPORTER MFSC"/>
    <property type="match status" value="1"/>
</dbReference>
<keyword evidence="2" id="KW-0813">Transport</keyword>
<feature type="transmembrane region" description="Helical" evidence="7">
    <location>
        <begin position="41"/>
        <end position="59"/>
    </location>
</feature>
<dbReference type="RefSeq" id="WP_304376596.1">
    <property type="nucleotide sequence ID" value="NZ_JAUOZU010000007.1"/>
</dbReference>
<feature type="transmembrane region" description="Helical" evidence="7">
    <location>
        <begin position="159"/>
        <end position="180"/>
    </location>
</feature>
<gene>
    <name evidence="9" type="ORF">Q4481_11635</name>
</gene>
<feature type="transmembrane region" description="Helical" evidence="7">
    <location>
        <begin position="219"/>
        <end position="237"/>
    </location>
</feature>
<dbReference type="PANTHER" id="PTHR42718:SF46">
    <property type="entry name" value="BLR6921 PROTEIN"/>
    <property type="match status" value="1"/>
</dbReference>
<keyword evidence="3" id="KW-1003">Cell membrane</keyword>
<feature type="transmembrane region" description="Helical" evidence="7">
    <location>
        <begin position="126"/>
        <end position="147"/>
    </location>
</feature>
<dbReference type="EMBL" id="JAUOZU010000007">
    <property type="protein sequence ID" value="MDO6964609.1"/>
    <property type="molecule type" value="Genomic_DNA"/>
</dbReference>
<evidence type="ECO:0000256" key="5">
    <source>
        <dbReference type="ARBA" id="ARBA00022989"/>
    </source>
</evidence>
<feature type="transmembrane region" description="Helical" evidence="7">
    <location>
        <begin position="426"/>
        <end position="446"/>
    </location>
</feature>
<protein>
    <submittedName>
        <fullName evidence="9">MDR family MFS transporter</fullName>
    </submittedName>
</protein>
<keyword evidence="4 7" id="KW-0812">Transmembrane</keyword>
<feature type="transmembrane region" description="Helical" evidence="7">
    <location>
        <begin position="291"/>
        <end position="312"/>
    </location>
</feature>
<evidence type="ECO:0000256" key="2">
    <source>
        <dbReference type="ARBA" id="ARBA00022448"/>
    </source>
</evidence>
<feature type="transmembrane region" description="Helical" evidence="7">
    <location>
        <begin position="71"/>
        <end position="90"/>
    </location>
</feature>
<comment type="subcellular location">
    <subcellularLocation>
        <location evidence="1">Cell membrane</location>
        <topology evidence="1">Multi-pass membrane protein</topology>
    </subcellularLocation>
</comment>
<dbReference type="SUPFAM" id="SSF103473">
    <property type="entry name" value="MFS general substrate transporter"/>
    <property type="match status" value="1"/>
</dbReference>
<reference evidence="9" key="2">
    <citation type="submission" date="2023-07" db="EMBL/GenBank/DDBJ databases">
        <authorList>
            <person name="Shen H."/>
        </authorList>
    </citation>
    <scope>NUCLEOTIDE SEQUENCE</scope>
    <source>
        <strain evidence="9">TNR-22</strain>
    </source>
</reference>
<feature type="transmembrane region" description="Helical" evidence="7">
    <location>
        <begin position="96"/>
        <end position="117"/>
    </location>
</feature>
<feature type="transmembrane region" description="Helical" evidence="7">
    <location>
        <begin position="192"/>
        <end position="213"/>
    </location>
</feature>
<evidence type="ECO:0000256" key="6">
    <source>
        <dbReference type="ARBA" id="ARBA00023136"/>
    </source>
</evidence>
<reference evidence="9" key="1">
    <citation type="journal article" date="2015" name="Int. J. Syst. Evol. Microbiol.">
        <title>Rhizobium alvei sp. nov., isolated from a freshwater river.</title>
        <authorList>
            <person name="Sheu S.Y."/>
            <person name="Huang H.W."/>
            <person name="Young C.C."/>
            <person name="Chen W.M."/>
        </authorList>
    </citation>
    <scope>NUCLEOTIDE SEQUENCE</scope>
    <source>
        <strain evidence="9">TNR-22</strain>
    </source>
</reference>
<dbReference type="InterPro" id="IPR004638">
    <property type="entry name" value="EmrB-like"/>
</dbReference>
<feature type="domain" description="Major facilitator superfamily (MFS) profile" evidence="8">
    <location>
        <begin position="5"/>
        <end position="450"/>
    </location>
</feature>
<dbReference type="PRINTS" id="PR01036">
    <property type="entry name" value="TCRTETB"/>
</dbReference>
<sequence>MHRNAALILAIALFMEQMDSTVIATSLPAIAQDLAVGPITLKLAMTSYLVALGIFIPLSGWAADRFGAKRLFIIAIGVFMAGSALCAMATDLTSFVLARFLQGMGGSMATPVGRTILLRATPKSELVAAMSLFTIPAVIGPLVGPPIGGFITTYFSWEWIFLINLPIGALGMVLSAIHIPDVPSAKPPPADIGGFFLSGVAAAGLVFGLSVVSLPALPASYGLISVAIGLVSAILFLRHARRHPHPLLDFGLFRVATFRICVISGTIFRIAMGAVPFLLPLMLQLGFGFSAFHSGLVTFIGAGGALITKFVAKYVFARFGFRRTLIVAALSATLGTVANAFFYPDTPYLVLISVLAIGGFVRSFYFTGINILGFADIDHQDTSKATALNSVIQQISGALGVAFAGIVLEIHALLTGQSLGLSSFHIAFLAVAALNLVAAIPVFSLAPDAGAGVSGHRIRETE</sequence>
<keyword evidence="6 7" id="KW-0472">Membrane</keyword>
<dbReference type="Gene3D" id="1.20.1250.20">
    <property type="entry name" value="MFS general substrate transporter like domains"/>
    <property type="match status" value="1"/>
</dbReference>
<dbReference type="Gene3D" id="1.20.1720.10">
    <property type="entry name" value="Multidrug resistance protein D"/>
    <property type="match status" value="1"/>
</dbReference>
<dbReference type="InterPro" id="IPR020846">
    <property type="entry name" value="MFS_dom"/>
</dbReference>
<dbReference type="Pfam" id="PF07690">
    <property type="entry name" value="MFS_1"/>
    <property type="match status" value="1"/>
</dbReference>